<dbReference type="PANTHER" id="PTHR10120">
    <property type="entry name" value="CAAX PRENYL PROTEASE 1"/>
    <property type="match status" value="1"/>
</dbReference>
<feature type="transmembrane region" description="Helical" evidence="1">
    <location>
        <begin position="349"/>
        <end position="372"/>
    </location>
</feature>
<name>A2DN33_TRIV3</name>
<feature type="transmembrane region" description="Helical" evidence="1">
    <location>
        <begin position="133"/>
        <end position="154"/>
    </location>
</feature>
<dbReference type="EMBL" id="DS113221">
    <property type="protein sequence ID" value="EAY18210.1"/>
    <property type="molecule type" value="Genomic_DNA"/>
</dbReference>
<dbReference type="RefSeq" id="XP_001579196.1">
    <property type="nucleotide sequence ID" value="XM_001579146.1"/>
</dbReference>
<dbReference type="GO" id="GO:0005789">
    <property type="term" value="C:endoplasmic reticulum membrane"/>
    <property type="evidence" value="ECO:0000318"/>
    <property type="project" value="GO_Central"/>
</dbReference>
<evidence type="ECO:0000256" key="1">
    <source>
        <dbReference type="SAM" id="Phobius"/>
    </source>
</evidence>
<feature type="transmembrane region" description="Helical" evidence="1">
    <location>
        <begin position="6"/>
        <end position="26"/>
    </location>
</feature>
<dbReference type="AlphaFoldDB" id="A2DN33"/>
<evidence type="ECO:0000313" key="3">
    <source>
        <dbReference type="Proteomes" id="UP000001542"/>
    </source>
</evidence>
<evidence type="ECO:0008006" key="4">
    <source>
        <dbReference type="Google" id="ProtNLM"/>
    </source>
</evidence>
<feature type="transmembrane region" description="Helical" evidence="1">
    <location>
        <begin position="200"/>
        <end position="222"/>
    </location>
</feature>
<keyword evidence="1" id="KW-0472">Membrane</keyword>
<keyword evidence="1" id="KW-1133">Transmembrane helix</keyword>
<gene>
    <name evidence="2" type="ORF">TVAG_122760</name>
</gene>
<proteinExistence type="predicted"/>
<dbReference type="InParanoid" id="A2DN33"/>
<organism evidence="2 3">
    <name type="scientific">Trichomonas vaginalis (strain ATCC PRA-98 / G3)</name>
    <dbReference type="NCBI Taxonomy" id="412133"/>
    <lineage>
        <taxon>Eukaryota</taxon>
        <taxon>Metamonada</taxon>
        <taxon>Parabasalia</taxon>
        <taxon>Trichomonadida</taxon>
        <taxon>Trichomonadidae</taxon>
        <taxon>Trichomonas</taxon>
    </lineage>
</organism>
<dbReference type="KEGG" id="tva:5463716"/>
<dbReference type="GO" id="GO:0071586">
    <property type="term" value="P:CAAX-box protein processing"/>
    <property type="evidence" value="ECO:0000318"/>
    <property type="project" value="GO_Central"/>
</dbReference>
<protein>
    <recommendedName>
        <fullName evidence="4">Ste24 endopeptidase</fullName>
    </recommendedName>
</protein>
<reference evidence="2" key="1">
    <citation type="submission" date="2006-10" db="EMBL/GenBank/DDBJ databases">
        <authorList>
            <person name="Amadeo P."/>
            <person name="Zhao Q."/>
            <person name="Wortman J."/>
            <person name="Fraser-Liggett C."/>
            <person name="Carlton J."/>
        </authorList>
    </citation>
    <scope>NUCLEOTIDE SEQUENCE</scope>
    <source>
        <strain evidence="2">G3</strain>
    </source>
</reference>
<evidence type="ECO:0000313" key="2">
    <source>
        <dbReference type="EMBL" id="EAY18210.1"/>
    </source>
</evidence>
<keyword evidence="3" id="KW-1185">Reference proteome</keyword>
<feature type="transmembrane region" description="Helical" evidence="1">
    <location>
        <begin position="311"/>
        <end position="329"/>
    </location>
</feature>
<dbReference type="Proteomes" id="UP000001542">
    <property type="component" value="Unassembled WGS sequence"/>
</dbReference>
<dbReference type="VEuPathDB" id="TrichDB:TVAGG3_1011120"/>
<feature type="transmembrane region" description="Helical" evidence="1">
    <location>
        <begin position="90"/>
        <end position="113"/>
    </location>
</feature>
<accession>A2DN33</accession>
<keyword evidence="1" id="KW-0812">Transmembrane</keyword>
<dbReference type="SMR" id="A2DN33"/>
<dbReference type="VEuPathDB" id="TrichDB:TVAG_122760"/>
<reference evidence="2" key="2">
    <citation type="journal article" date="2007" name="Science">
        <title>Draft genome sequence of the sexually transmitted pathogen Trichomonas vaginalis.</title>
        <authorList>
            <person name="Carlton J.M."/>
            <person name="Hirt R.P."/>
            <person name="Silva J.C."/>
            <person name="Delcher A.L."/>
            <person name="Schatz M."/>
            <person name="Zhao Q."/>
            <person name="Wortman J.R."/>
            <person name="Bidwell S.L."/>
            <person name="Alsmark U.C.M."/>
            <person name="Besteiro S."/>
            <person name="Sicheritz-Ponten T."/>
            <person name="Noel C.J."/>
            <person name="Dacks J.B."/>
            <person name="Foster P.G."/>
            <person name="Simillion C."/>
            <person name="Van de Peer Y."/>
            <person name="Miranda-Saavedra D."/>
            <person name="Barton G.J."/>
            <person name="Westrop G.D."/>
            <person name="Mueller S."/>
            <person name="Dessi D."/>
            <person name="Fiori P.L."/>
            <person name="Ren Q."/>
            <person name="Paulsen I."/>
            <person name="Zhang H."/>
            <person name="Bastida-Corcuera F.D."/>
            <person name="Simoes-Barbosa A."/>
            <person name="Brown M.T."/>
            <person name="Hayes R.D."/>
            <person name="Mukherjee M."/>
            <person name="Okumura C.Y."/>
            <person name="Schneider R."/>
            <person name="Smith A.J."/>
            <person name="Vanacova S."/>
            <person name="Villalvazo M."/>
            <person name="Haas B.J."/>
            <person name="Pertea M."/>
            <person name="Feldblyum T.V."/>
            <person name="Utterback T.R."/>
            <person name="Shu C.L."/>
            <person name="Osoegawa K."/>
            <person name="de Jong P.J."/>
            <person name="Hrdy I."/>
            <person name="Horvathova L."/>
            <person name="Zubacova Z."/>
            <person name="Dolezal P."/>
            <person name="Malik S.B."/>
            <person name="Logsdon J.M. Jr."/>
            <person name="Henze K."/>
            <person name="Gupta A."/>
            <person name="Wang C.C."/>
            <person name="Dunne R.L."/>
            <person name="Upcroft J.A."/>
            <person name="Upcroft P."/>
            <person name="White O."/>
            <person name="Salzberg S.L."/>
            <person name="Tang P."/>
            <person name="Chiu C.-H."/>
            <person name="Lee Y.-S."/>
            <person name="Embley T.M."/>
            <person name="Coombs G.H."/>
            <person name="Mottram J.C."/>
            <person name="Tachezy J."/>
            <person name="Fraser-Liggett C.M."/>
            <person name="Johnson P.J."/>
        </authorList>
    </citation>
    <scope>NUCLEOTIDE SEQUENCE [LARGE SCALE GENOMIC DNA]</scope>
    <source>
        <strain evidence="2">G3</strain>
    </source>
</reference>
<sequence length="440" mass="50458">MSLDKAYSPPIFALIVIALVVSVIDISEYKFVKSQRLASYQQGSDTVPFDYSIMKCLNDLFSKCSKLLFYICVYFVLKPLKAVAKSDIEFSFIFILARWIITIFPSNLIRIFLIDGRFNFNNLPISLFIAKELVTQLIIFILTIAFISLFRILARYFGKFSSNDVLIDFEESDSYDTAYDLSLSSRSHSSFQSDTKNPSIITIFNVTIALSVMISLFCYNWIETSYLNNSSILPDSKLMKSLLAIWNAHQIAYPGIKLHIESGVSNHLKIGFYGIMRRKVLISDNLVYALDYPQLNAILVNHYYRSNNQEGILIIISYLIQLSIVPYLINYITRKEITDRIRLGNFLSSVLPLIIIYSLPLHYLFNVVRFMIQKQMVFNSDMFSYNLGQPIADAIVRVSLLNKETTVHSRLYSLVNLPEPTLEERLVNLAISQSKHISNS</sequence>
<dbReference type="GO" id="GO:0004222">
    <property type="term" value="F:metalloendopeptidase activity"/>
    <property type="evidence" value="ECO:0000318"/>
    <property type="project" value="GO_Central"/>
</dbReference>